<protein>
    <submittedName>
        <fullName evidence="1">Uncharacterized protein</fullName>
    </submittedName>
</protein>
<gene>
    <name evidence="1" type="ordered locus">AYWB_451</name>
</gene>
<sequence>MWKIGFEKVIFYKDPKKAIFKTIIQCIKLKKTKEKKQAYEFFIFSKRKRF</sequence>
<organism evidence="1 2">
    <name type="scientific">Aster yellows witches'-broom phytoplasma (strain AYWB)</name>
    <dbReference type="NCBI Taxonomy" id="322098"/>
    <lineage>
        <taxon>Bacteria</taxon>
        <taxon>Bacillati</taxon>
        <taxon>Mycoplasmatota</taxon>
        <taxon>Mollicutes</taxon>
        <taxon>Acholeplasmatales</taxon>
        <taxon>Acholeplasmataceae</taxon>
        <taxon>Candidatus Phytoplasma</taxon>
        <taxon>16SrI (Aster yellows group)</taxon>
    </lineage>
</organism>
<evidence type="ECO:0000313" key="1">
    <source>
        <dbReference type="EMBL" id="ABC65568.1"/>
    </source>
</evidence>
<dbReference type="STRING" id="322098.AYWB_451"/>
<dbReference type="Proteomes" id="UP000001934">
    <property type="component" value="Chromosome"/>
</dbReference>
<name>Q2NJ25_AYWBP</name>
<dbReference type="EMBL" id="CP000061">
    <property type="protein sequence ID" value="ABC65568.1"/>
    <property type="molecule type" value="Genomic_DNA"/>
</dbReference>
<keyword evidence="2" id="KW-1185">Reference proteome</keyword>
<accession>Q2NJ25</accession>
<reference evidence="1 2" key="1">
    <citation type="journal article" date="2006" name="J. Bacteriol.">
        <title>Living with genome instability: the adaptation of phytoplasmas to diverse environments of their insect and plant hosts.</title>
        <authorList>
            <person name="Bai X."/>
            <person name="Zhang J."/>
            <person name="Ewing A."/>
            <person name="Miller S.A."/>
            <person name="Jancso Radek A."/>
            <person name="Shevchenko D.V."/>
            <person name="Tsukerman K."/>
            <person name="Walunas T."/>
            <person name="Lapidus A."/>
            <person name="Campbell J.W."/>
            <person name="Hogenhout S.A."/>
        </authorList>
    </citation>
    <scope>NUCLEOTIDE SEQUENCE [LARGE SCALE GENOMIC DNA]</scope>
    <source>
        <strain evidence="1 2">AYWB</strain>
    </source>
</reference>
<dbReference type="KEGG" id="ayw:AYWB_451"/>
<dbReference type="AlphaFoldDB" id="Q2NJ25"/>
<dbReference type="HOGENOM" id="CLU_3114132_0_0_14"/>
<proteinExistence type="predicted"/>
<evidence type="ECO:0000313" key="2">
    <source>
        <dbReference type="Proteomes" id="UP000001934"/>
    </source>
</evidence>